<keyword evidence="1" id="KW-1133">Transmembrane helix</keyword>
<proteinExistence type="predicted"/>
<evidence type="ECO:0000313" key="2">
    <source>
        <dbReference type="EMBL" id="BBA40297.1"/>
    </source>
</evidence>
<feature type="transmembrane region" description="Helical" evidence="1">
    <location>
        <begin position="204"/>
        <end position="233"/>
    </location>
</feature>
<organism evidence="2">
    <name type="scientific">Burkholderia contaminans</name>
    <dbReference type="NCBI Taxonomy" id="488447"/>
    <lineage>
        <taxon>Bacteria</taxon>
        <taxon>Pseudomonadati</taxon>
        <taxon>Pseudomonadota</taxon>
        <taxon>Betaproteobacteria</taxon>
        <taxon>Burkholderiales</taxon>
        <taxon>Burkholderiaceae</taxon>
        <taxon>Burkholderia</taxon>
        <taxon>Burkholderia cepacia complex</taxon>
    </lineage>
</organism>
<feature type="transmembrane region" description="Helical" evidence="1">
    <location>
        <begin position="169"/>
        <end position="192"/>
    </location>
</feature>
<dbReference type="EMBL" id="AP018357">
    <property type="protein sequence ID" value="BBA40297.1"/>
    <property type="molecule type" value="Genomic_DNA"/>
</dbReference>
<dbReference type="AlphaFoldDB" id="A0A250L6U3"/>
<reference evidence="2" key="1">
    <citation type="journal article" date="2016" name="Biosci. Biotechnol. Biochem.">
        <title>Bioconversion of AHX to AOH by resting cells of Burkholderia contaminans CH-1.</title>
        <authorList>
            <person name="Choi J.H."/>
            <person name="Kikuchi A."/>
            <person name="Pumkaeo P."/>
            <person name="Hirai H."/>
            <person name="Tokuyama S."/>
            <person name="Kawagishi H."/>
        </authorList>
    </citation>
    <scope>NUCLEOTIDE SEQUENCE</scope>
    <source>
        <strain evidence="2">CH-1</strain>
    </source>
</reference>
<protein>
    <submittedName>
        <fullName evidence="2">Uncharacterized protein</fullName>
    </submittedName>
</protein>
<sequence>MVLLPTDTVLAASATLPVPSAIDERPLAVVLEPKATLPLPAAELLVPNAVPAPPPMALALDPTTVALEPECRAFVPIMIDPDPPAVAPLPMAIDPEGLVVPPFITLAPGPMAIASVVLATEAAPVLLTLKYVSSSAAIVPTELIVPIVPEWATLHAPAASTMPLTPSSVVHMSAAAALPIAALPSAIAITACRAARDDPFECDFAVSAAAVHVWVTAFQILRYVLFIALLLSICQETNEW</sequence>
<gene>
    <name evidence="2" type="ORF">BCCH1_27220</name>
</gene>
<keyword evidence="1" id="KW-0812">Transmembrane</keyword>
<keyword evidence="1" id="KW-0472">Membrane</keyword>
<reference evidence="2" key="2">
    <citation type="journal article" date="2017" name="Genome Announc.">
        <title>High-Quality Draft Genome Sequence of Burkholderia contaminans CH-1, a Gram-Negative Bacterium That Metabolizes 2-Azahypoxanthine, a Plant Growth-Regulating Compound.</title>
        <authorList>
            <person name="Choi J.-H."/>
            <person name="Sugiura H."/>
            <person name="Moriuchi R."/>
            <person name="Kawagishi H."/>
            <person name="Dohra H."/>
        </authorList>
    </citation>
    <scope>NUCLEOTIDE SEQUENCE</scope>
    <source>
        <strain evidence="2">CH-1</strain>
    </source>
</reference>
<name>A0A250L6U3_9BURK</name>
<accession>A0A250L6U3</accession>
<evidence type="ECO:0000256" key="1">
    <source>
        <dbReference type="SAM" id="Phobius"/>
    </source>
</evidence>